<gene>
    <name evidence="1" type="ORF">V1634_08940</name>
</gene>
<comment type="caution">
    <text evidence="1">The sequence shown here is derived from an EMBL/GenBank/DDBJ whole genome shotgun (WGS) entry which is preliminary data.</text>
</comment>
<accession>A0ABU7SBF5</accession>
<protein>
    <submittedName>
        <fullName evidence="1">Uncharacterized protein</fullName>
    </submittedName>
</protein>
<evidence type="ECO:0000313" key="2">
    <source>
        <dbReference type="Proteomes" id="UP001339911"/>
    </source>
</evidence>
<proteinExistence type="predicted"/>
<organism evidence="1 2">
    <name type="scientific">Plantactinospora veratri</name>
    <dbReference type="NCBI Taxonomy" id="1436122"/>
    <lineage>
        <taxon>Bacteria</taxon>
        <taxon>Bacillati</taxon>
        <taxon>Actinomycetota</taxon>
        <taxon>Actinomycetes</taxon>
        <taxon>Micromonosporales</taxon>
        <taxon>Micromonosporaceae</taxon>
        <taxon>Plantactinospora</taxon>
    </lineage>
</organism>
<sequence length="136" mass="13975">MTQPLTEEERATLKGAAFGAVYLVSSAEPGAFSMIKESLAASNAFAGTTGLVRELLTTGALPRLPGGSPAEVPAVVLPALRRSVEILRSKAPDEVASYRSAVLRATEEVARAHEGISPGEAAAMATVREALEDAAG</sequence>
<name>A0ABU7SBF5_9ACTN</name>
<dbReference type="EMBL" id="JAZGQL010000005">
    <property type="protein sequence ID" value="MEE6306947.1"/>
    <property type="molecule type" value="Genomic_DNA"/>
</dbReference>
<dbReference type="RefSeq" id="WP_331207260.1">
    <property type="nucleotide sequence ID" value="NZ_JAZGQL010000005.1"/>
</dbReference>
<evidence type="ECO:0000313" key="1">
    <source>
        <dbReference type="EMBL" id="MEE6306947.1"/>
    </source>
</evidence>
<reference evidence="1 2" key="1">
    <citation type="submission" date="2024-01" db="EMBL/GenBank/DDBJ databases">
        <title>Genome insights into Plantactinospora veratri sp. nov.</title>
        <authorList>
            <person name="Wang L."/>
        </authorList>
    </citation>
    <scope>NUCLEOTIDE SEQUENCE [LARGE SCALE GENOMIC DNA]</scope>
    <source>
        <strain evidence="1 2">NEAU-FHS4</strain>
    </source>
</reference>
<dbReference type="Proteomes" id="UP001339911">
    <property type="component" value="Unassembled WGS sequence"/>
</dbReference>
<keyword evidence="2" id="KW-1185">Reference proteome</keyword>